<dbReference type="Pfam" id="PF09480">
    <property type="entry name" value="PrgH"/>
    <property type="match status" value="1"/>
</dbReference>
<accession>A0A3N6S0C6</accession>
<keyword evidence="2" id="KW-1185">Reference proteome</keyword>
<dbReference type="Gene3D" id="3.30.70.1780">
    <property type="match status" value="1"/>
</dbReference>
<organism evidence="1 2">
    <name type="scientific">Erwinia psidii</name>
    <dbReference type="NCBI Taxonomy" id="69224"/>
    <lineage>
        <taxon>Bacteria</taxon>
        <taxon>Pseudomonadati</taxon>
        <taxon>Pseudomonadota</taxon>
        <taxon>Gammaproteobacteria</taxon>
        <taxon>Enterobacterales</taxon>
        <taxon>Erwiniaceae</taxon>
        <taxon>Erwinia</taxon>
    </lineage>
</organism>
<dbReference type="Gene3D" id="3.30.70.1770">
    <property type="match status" value="1"/>
</dbReference>
<evidence type="ECO:0000313" key="1">
    <source>
        <dbReference type="EMBL" id="RQM38944.1"/>
    </source>
</evidence>
<protein>
    <submittedName>
        <fullName evidence="1">PrgH/EprH family type III secretion apparatus protein</fullName>
    </submittedName>
</protein>
<dbReference type="GO" id="GO:0016020">
    <property type="term" value="C:membrane"/>
    <property type="evidence" value="ECO:0007669"/>
    <property type="project" value="InterPro"/>
</dbReference>
<gene>
    <name evidence="1" type="ORF">EB241_07090</name>
</gene>
<dbReference type="EMBL" id="RHHM01000004">
    <property type="protein sequence ID" value="RQM38944.1"/>
    <property type="molecule type" value="Genomic_DNA"/>
</dbReference>
<name>A0A3N6S0C6_9GAMM</name>
<evidence type="ECO:0000313" key="2">
    <source>
        <dbReference type="Proteomes" id="UP000279457"/>
    </source>
</evidence>
<dbReference type="Gene3D" id="2.60.200.20">
    <property type="match status" value="1"/>
</dbReference>
<comment type="caution">
    <text evidence="1">The sequence shown here is derived from an EMBL/GenBank/DDBJ whole genome shotgun (WGS) entry which is preliminary data.</text>
</comment>
<dbReference type="OrthoDB" id="9035799at2"/>
<dbReference type="RefSeq" id="WP_124232467.1">
    <property type="nucleotide sequence ID" value="NZ_RHHM01000004.1"/>
</dbReference>
<sequence>MNNEPEEESVIVSPEGQQQNYALKILFGPMLGCELHLPADDYFLIIDPGLALKDTAHTVSSAQQHAAYYAQSTLYIPCNVSSPNIALNLSQPAESEENKKGFRLELQDSAGSCVSFIEENKIFTYEHINLALKRQEDTWSDDILNFNFRSTRTTDELNYSLPQKVNPNRGKKLLAGTCCFMILIILATVIWFKKNEYKQQVLTLSEVLSGAPAPLEIVKSRDNKILFVLAKNLPEMEWAKQALYRTNETTVVIPVWLKQQSQDIIRRLLQAGYPVLQIDYSSPRHPVIAVYRKLSADEERNLIDELMKNIKFAVDISIIIKSKDQLLVEARQGLDRFHVQYRQINTADGYGLIVRDALNDSVLLSLHGFISEFHHKWGSNIINFSINLDENWLQNKSYIDSTEGYLFLSPRHWYFPLNNTR</sequence>
<proteinExistence type="predicted"/>
<dbReference type="Proteomes" id="UP000279457">
    <property type="component" value="Unassembled WGS sequence"/>
</dbReference>
<dbReference type="AlphaFoldDB" id="A0A3N6S0C6"/>
<reference evidence="1 2" key="1">
    <citation type="submission" date="2018-10" db="EMBL/GenBank/DDBJ databases">
        <title>Draft genome sequence for the type isolate of Erwinia psidii, agent causal of bacterial blight in guava (Psidium guajava) and wilt and die-back of Eucalyptus spp.</title>
        <authorList>
            <person name="Hermenegildo P.S."/>
            <person name="Santos S.A."/>
            <person name="Guimaraes L.M.S."/>
            <person name="Vidigal P.M.P."/>
            <person name="Pereira I.C."/>
            <person name="Badel J.L."/>
            <person name="Alfenas-Zerbini P."/>
            <person name="Ferreira M.A.S.V."/>
            <person name="Alfenas A.C."/>
        </authorList>
    </citation>
    <scope>NUCLEOTIDE SEQUENCE [LARGE SCALE GENOMIC DNA]</scope>
    <source>
        <strain evidence="1 2">IBSBF 435</strain>
    </source>
</reference>
<dbReference type="InterPro" id="IPR019029">
    <property type="entry name" value="T3SS_PrgH/EprH-like"/>
</dbReference>